<organism evidence="3 4">
    <name type="scientific">Actinomadura rugatobispora</name>
    <dbReference type="NCBI Taxonomy" id="1994"/>
    <lineage>
        <taxon>Bacteria</taxon>
        <taxon>Bacillati</taxon>
        <taxon>Actinomycetota</taxon>
        <taxon>Actinomycetes</taxon>
        <taxon>Streptosporangiales</taxon>
        <taxon>Thermomonosporaceae</taxon>
        <taxon>Actinomadura</taxon>
    </lineage>
</organism>
<reference evidence="4" key="1">
    <citation type="journal article" date="2019" name="Int. J. Syst. Evol. Microbiol.">
        <title>The Global Catalogue of Microorganisms (GCM) 10K type strain sequencing project: providing services to taxonomists for standard genome sequencing and annotation.</title>
        <authorList>
            <consortium name="The Broad Institute Genomics Platform"/>
            <consortium name="The Broad Institute Genome Sequencing Center for Infectious Disease"/>
            <person name="Wu L."/>
            <person name="Ma J."/>
        </authorList>
    </citation>
    <scope>NUCLEOTIDE SEQUENCE [LARGE SCALE GENOMIC DNA]</scope>
    <source>
        <strain evidence="4">KCTC 42087</strain>
    </source>
</reference>
<dbReference type="Gene3D" id="3.30.300.30">
    <property type="match status" value="1"/>
</dbReference>
<evidence type="ECO:0000313" key="3">
    <source>
        <dbReference type="EMBL" id="MFC5747749.1"/>
    </source>
</evidence>
<dbReference type="Pfam" id="PF13193">
    <property type="entry name" value="AMP-binding_C"/>
    <property type="match status" value="1"/>
</dbReference>
<comment type="caution">
    <text evidence="3">The sequence shown here is derived from an EMBL/GenBank/DDBJ whole genome shotgun (WGS) entry which is preliminary data.</text>
</comment>
<feature type="domain" description="AMP-dependent synthetase/ligase" evidence="1">
    <location>
        <begin position="16"/>
        <end position="344"/>
    </location>
</feature>
<keyword evidence="4" id="KW-1185">Reference proteome</keyword>
<dbReference type="PANTHER" id="PTHR24096">
    <property type="entry name" value="LONG-CHAIN-FATTY-ACID--COA LIGASE"/>
    <property type="match status" value="1"/>
</dbReference>
<dbReference type="InterPro" id="IPR042099">
    <property type="entry name" value="ANL_N_sf"/>
</dbReference>
<dbReference type="InterPro" id="IPR045851">
    <property type="entry name" value="AMP-bd_C_sf"/>
</dbReference>
<sequence length="488" mass="53355">MTVQDAKVTQGRQIARIAEARPDEAAYLQVRLDGTEEAVTYRWLDDRSSRLAGALAERGVGQGDRVGLGLRNSPQFAISALATWKLGAVPVPVRWDVPDWELERLREVIDCRVYLGQDDLEWIEATAARDVPELPDVVAPHLQGICSSGSTGTPKIILSSAPGYFDPVYSTPMAEAWMPVARPQTVLVLAPMYHVNAFVTLQNLLAGDRLVVMEKFDARLALELIERHRVTTFTATPTMLQRMADAPGADDRDLSSLAFFQQGAAPMPPSLVHRWAKLIGPERIVMAYGMTEAIGITALRGDEWMEHEGSVGRGMRGTEVKILDQDGRELPAGEIGEIFLRSPSYGGSTYLGQAPQLPETPDGFRGVGDMGYVDADGYLYLVDRRVDMIITGGANVFPAEVESALIDHPKIADIVVIGLRDPEWGRRVHAVIEPADPAAPPTFDEVRAYAKSRLAAYKVPKTIELVDAIPRSAATKVNRGRLVETRGG</sequence>
<dbReference type="RefSeq" id="WP_378283368.1">
    <property type="nucleotide sequence ID" value="NZ_JBHSON010000024.1"/>
</dbReference>
<dbReference type="Gene3D" id="3.40.50.12780">
    <property type="entry name" value="N-terminal domain of ligase-like"/>
    <property type="match status" value="1"/>
</dbReference>
<dbReference type="Proteomes" id="UP001596074">
    <property type="component" value="Unassembled WGS sequence"/>
</dbReference>
<evidence type="ECO:0000259" key="1">
    <source>
        <dbReference type="Pfam" id="PF00501"/>
    </source>
</evidence>
<protein>
    <submittedName>
        <fullName evidence="3">Class I adenylate-forming enzyme family protein</fullName>
    </submittedName>
</protein>
<name>A0ABW1A178_9ACTN</name>
<dbReference type="PANTHER" id="PTHR24096:SF323">
    <property type="entry name" value="BLR3536 PROTEIN"/>
    <property type="match status" value="1"/>
</dbReference>
<dbReference type="SUPFAM" id="SSF56801">
    <property type="entry name" value="Acetyl-CoA synthetase-like"/>
    <property type="match status" value="1"/>
</dbReference>
<dbReference type="Pfam" id="PF00501">
    <property type="entry name" value="AMP-binding"/>
    <property type="match status" value="1"/>
</dbReference>
<dbReference type="EMBL" id="JBHSON010000024">
    <property type="protein sequence ID" value="MFC5747749.1"/>
    <property type="molecule type" value="Genomic_DNA"/>
</dbReference>
<dbReference type="InterPro" id="IPR025110">
    <property type="entry name" value="AMP-bd_C"/>
</dbReference>
<gene>
    <name evidence="3" type="ORF">ACFPZN_19145</name>
</gene>
<evidence type="ECO:0000259" key="2">
    <source>
        <dbReference type="Pfam" id="PF13193"/>
    </source>
</evidence>
<dbReference type="InterPro" id="IPR000873">
    <property type="entry name" value="AMP-dep_synth/lig_dom"/>
</dbReference>
<evidence type="ECO:0000313" key="4">
    <source>
        <dbReference type="Proteomes" id="UP001596074"/>
    </source>
</evidence>
<proteinExistence type="predicted"/>
<accession>A0ABW1A178</accession>
<feature type="domain" description="AMP-binding enzyme C-terminal" evidence="2">
    <location>
        <begin position="400"/>
        <end position="475"/>
    </location>
</feature>